<evidence type="ECO:0008006" key="2">
    <source>
        <dbReference type="Google" id="ProtNLM"/>
    </source>
</evidence>
<name>A0A382VUN7_9ZZZZ</name>
<dbReference type="AlphaFoldDB" id="A0A382VUN7"/>
<dbReference type="InterPro" id="IPR042529">
    <property type="entry name" value="IF_2B-like_C"/>
</dbReference>
<protein>
    <recommendedName>
        <fullName evidence="2">S-methyl-5-thioribose-1-phosphate isomerase</fullName>
    </recommendedName>
</protein>
<dbReference type="PANTHER" id="PTHR43475:SF1">
    <property type="entry name" value="METHYLTHIORIBOSE-1-PHOSPHATE ISOMERASE"/>
    <property type="match status" value="1"/>
</dbReference>
<dbReference type="Gene3D" id="3.40.50.10470">
    <property type="entry name" value="Translation initiation factor eif-2b, domain 2"/>
    <property type="match status" value="1"/>
</dbReference>
<organism evidence="1">
    <name type="scientific">marine metagenome</name>
    <dbReference type="NCBI Taxonomy" id="408172"/>
    <lineage>
        <taxon>unclassified sequences</taxon>
        <taxon>metagenomes</taxon>
        <taxon>ecological metagenomes</taxon>
    </lineage>
</organism>
<dbReference type="EMBL" id="UINC01154762">
    <property type="protein sequence ID" value="SVD50222.1"/>
    <property type="molecule type" value="Genomic_DNA"/>
</dbReference>
<gene>
    <name evidence="1" type="ORF">METZ01_LOCUS403076</name>
</gene>
<reference evidence="1" key="1">
    <citation type="submission" date="2018-05" db="EMBL/GenBank/DDBJ databases">
        <authorList>
            <person name="Lanie J.A."/>
            <person name="Ng W.-L."/>
            <person name="Kazmierczak K.M."/>
            <person name="Andrzejewski T.M."/>
            <person name="Davidsen T.M."/>
            <person name="Wayne K.J."/>
            <person name="Tettelin H."/>
            <person name="Glass J.I."/>
            <person name="Rusch D."/>
            <person name="Podicherti R."/>
            <person name="Tsui H.-C.T."/>
            <person name="Winkler M.E."/>
        </authorList>
    </citation>
    <scope>NUCLEOTIDE SEQUENCE</scope>
</reference>
<dbReference type="Pfam" id="PF01008">
    <property type="entry name" value="IF-2B"/>
    <property type="match status" value="1"/>
</dbReference>
<sequence length="83" mass="9456">SSTIDWKIEDFKDIPIEERNSEELSHVEGLDENNNVKKVLIYPKKSKVMNLAFDVTPAKYVTGLITEKGVCEASKEGLRKLFK</sequence>
<dbReference type="PANTHER" id="PTHR43475">
    <property type="entry name" value="METHYLTHIORIBOSE-1-PHOSPHATE ISOMERASE"/>
    <property type="match status" value="1"/>
</dbReference>
<dbReference type="GO" id="GO:0046523">
    <property type="term" value="F:S-methyl-5-thioribose-1-phosphate isomerase activity"/>
    <property type="evidence" value="ECO:0007669"/>
    <property type="project" value="TreeGrafter"/>
</dbReference>
<dbReference type="InterPro" id="IPR037171">
    <property type="entry name" value="NagB/RpiA_transferase-like"/>
</dbReference>
<dbReference type="GO" id="GO:0019509">
    <property type="term" value="P:L-methionine salvage from methylthioadenosine"/>
    <property type="evidence" value="ECO:0007669"/>
    <property type="project" value="TreeGrafter"/>
</dbReference>
<dbReference type="InterPro" id="IPR000649">
    <property type="entry name" value="IF-2B-related"/>
</dbReference>
<evidence type="ECO:0000313" key="1">
    <source>
        <dbReference type="EMBL" id="SVD50222.1"/>
    </source>
</evidence>
<dbReference type="SUPFAM" id="SSF100950">
    <property type="entry name" value="NagB/RpiA/CoA transferase-like"/>
    <property type="match status" value="1"/>
</dbReference>
<proteinExistence type="predicted"/>
<accession>A0A382VUN7</accession>
<feature type="non-terminal residue" evidence="1">
    <location>
        <position position="1"/>
    </location>
</feature>